<proteinExistence type="predicted"/>
<organism evidence="2 3">
    <name type="scientific">Varanus komodoensis</name>
    <name type="common">Komodo dragon</name>
    <dbReference type="NCBI Taxonomy" id="61221"/>
    <lineage>
        <taxon>Eukaryota</taxon>
        <taxon>Metazoa</taxon>
        <taxon>Chordata</taxon>
        <taxon>Craniata</taxon>
        <taxon>Vertebrata</taxon>
        <taxon>Euteleostomi</taxon>
        <taxon>Lepidosauria</taxon>
        <taxon>Squamata</taxon>
        <taxon>Bifurcata</taxon>
        <taxon>Unidentata</taxon>
        <taxon>Episquamata</taxon>
        <taxon>Toxicofera</taxon>
        <taxon>Anguimorpha</taxon>
        <taxon>Paleoanguimorpha</taxon>
        <taxon>Varanoidea</taxon>
        <taxon>Varanidae</taxon>
        <taxon>Varanus</taxon>
    </lineage>
</organism>
<dbReference type="PANTHER" id="PTHR35667">
    <property type="entry name" value="LEUKEMIA NUP98 FUSION PARTNER 1"/>
    <property type="match status" value="1"/>
</dbReference>
<dbReference type="PANTHER" id="PTHR35667:SF1">
    <property type="entry name" value="LEUKEMIA NUP98 FUSION PARTNER 1"/>
    <property type="match status" value="1"/>
</dbReference>
<dbReference type="AlphaFoldDB" id="A0A8D2LR93"/>
<dbReference type="InterPro" id="IPR029280">
    <property type="entry name" value="LNP1"/>
</dbReference>
<dbReference type="Ensembl" id="ENSVKKT00000027060.1">
    <property type="protein sequence ID" value="ENSVKKP00000026414.1"/>
    <property type="gene ID" value="ENSVKKG00000017238.1"/>
</dbReference>
<accession>A0A8D2LR93</accession>
<feature type="region of interest" description="Disordered" evidence="1">
    <location>
        <begin position="25"/>
        <end position="61"/>
    </location>
</feature>
<sequence length="61" mass="7344">MDYEEDDDISFAKWMSSFWGHSVTDEKEKERRAHRKQQARSLGERRASLPVRPREEKVYTS</sequence>
<feature type="compositionally biased region" description="Basic and acidic residues" evidence="1">
    <location>
        <begin position="42"/>
        <end position="61"/>
    </location>
</feature>
<evidence type="ECO:0000313" key="2">
    <source>
        <dbReference type="Ensembl" id="ENSVKKP00000026414.1"/>
    </source>
</evidence>
<dbReference type="OMA" id="RQAQLCS"/>
<dbReference type="Pfam" id="PF15419">
    <property type="entry name" value="LNP1"/>
    <property type="match status" value="1"/>
</dbReference>
<name>A0A8D2LR93_VARKO</name>
<evidence type="ECO:0000313" key="3">
    <source>
        <dbReference type="Proteomes" id="UP000694545"/>
    </source>
</evidence>
<protein>
    <recommendedName>
        <fullName evidence="4">Leukemia NUP98 fusion partner 1</fullName>
    </recommendedName>
</protein>
<evidence type="ECO:0000256" key="1">
    <source>
        <dbReference type="SAM" id="MobiDB-lite"/>
    </source>
</evidence>
<keyword evidence="3" id="KW-1185">Reference proteome</keyword>
<dbReference type="Proteomes" id="UP000694545">
    <property type="component" value="Unplaced"/>
</dbReference>
<reference evidence="2" key="2">
    <citation type="submission" date="2025-09" db="UniProtKB">
        <authorList>
            <consortium name="Ensembl"/>
        </authorList>
    </citation>
    <scope>IDENTIFICATION</scope>
</reference>
<evidence type="ECO:0008006" key="4">
    <source>
        <dbReference type="Google" id="ProtNLM"/>
    </source>
</evidence>
<reference evidence="2" key="1">
    <citation type="submission" date="2025-08" db="UniProtKB">
        <authorList>
            <consortium name="Ensembl"/>
        </authorList>
    </citation>
    <scope>IDENTIFICATION</scope>
</reference>